<dbReference type="InterPro" id="IPR009663">
    <property type="entry name" value="PAP_PilO"/>
</dbReference>
<protein>
    <submittedName>
        <fullName evidence="1">Pilin accessory protein (PilO)</fullName>
    </submittedName>
</protein>
<organism evidence="1 2">
    <name type="scientific">Yersinia intermedia</name>
    <dbReference type="NCBI Taxonomy" id="631"/>
    <lineage>
        <taxon>Bacteria</taxon>
        <taxon>Pseudomonadati</taxon>
        <taxon>Pseudomonadota</taxon>
        <taxon>Gammaproteobacteria</taxon>
        <taxon>Enterobacterales</taxon>
        <taxon>Yersiniaceae</taxon>
        <taxon>Yersinia</taxon>
    </lineage>
</organism>
<proteinExistence type="predicted"/>
<dbReference type="Proteomes" id="UP000043316">
    <property type="component" value="Unassembled WGS sequence"/>
</dbReference>
<reference evidence="2" key="1">
    <citation type="submission" date="2015-03" db="EMBL/GenBank/DDBJ databases">
        <authorList>
            <consortium name="Pathogen Informatics"/>
        </authorList>
    </citation>
    <scope>NUCLEOTIDE SEQUENCE [LARGE SCALE GENOMIC DNA]</scope>
    <source>
        <strain evidence="2">R148</strain>
    </source>
</reference>
<dbReference type="AlphaFoldDB" id="A0A0H5LZ71"/>
<accession>A0A0H5LZ71</accession>
<dbReference type="RefSeq" id="WP_019211744.1">
    <property type="nucleotide sequence ID" value="NZ_CWJI01000014.1"/>
</dbReference>
<name>A0A0H5LZ71_YERIN</name>
<evidence type="ECO:0000313" key="2">
    <source>
        <dbReference type="Proteomes" id="UP000043316"/>
    </source>
</evidence>
<dbReference type="Pfam" id="PF06864">
    <property type="entry name" value="PAP_PilO"/>
    <property type="match status" value="1"/>
</dbReference>
<evidence type="ECO:0000313" key="1">
    <source>
        <dbReference type="EMBL" id="CRY56504.1"/>
    </source>
</evidence>
<sequence length="432" mass="47794">MDQQSNTFPSQQGMALLHGVVPLGRRKYAVSLLWNMAEGNEKLLQEARIAAERMGSTLLALRPGHGVWNDQFAIGDAQLGHTPKLPSLAAALAEQLNGSLLGVWQLNDQVWWLVGVRSDGSIVYDRAVADVDEIRTEFDNARVSDLWEEVICPADFYVENAKVGNPLDELIGTSKVRLRPLKQNPTLVIATALVFSILAGGGLYAYQQYQEHLAELERLKIRSSGTPQMGDEIIVPPMPWAGKAQGGATLSACVKGLLFYANEANKIPGWSQGIGRCDGKQITYSLKRSGGTNSWLQTMATRLASQPTVAEGDKESSLIWPLSNLPLYPSDSPGVSVQKAQRYLQTEFDELFTTIQFTPGKKELYWTSIRYALKDTPNPSVYLPLFGKIPASLVQEVTFDPQTNYWSLSGEIYERRQPTAQELENLKNSRGH</sequence>
<dbReference type="GeneID" id="61816398"/>
<dbReference type="EMBL" id="CWJI01000014">
    <property type="protein sequence ID" value="CRY56504.1"/>
    <property type="molecule type" value="Genomic_DNA"/>
</dbReference>
<gene>
    <name evidence="1" type="ORF">ERS008476_03548</name>
</gene>